<evidence type="ECO:0000313" key="2">
    <source>
        <dbReference type="Proteomes" id="UP000007963"/>
    </source>
</evidence>
<name>Q0CVM5_ASPTN</name>
<dbReference type="OrthoDB" id="10299099at2759"/>
<protein>
    <recommendedName>
        <fullName evidence="3">Fucose-specific lectin</fullName>
    </recommendedName>
</protein>
<dbReference type="VEuPathDB" id="FungiDB:ATEG_02259"/>
<organism evidence="1 2">
    <name type="scientific">Aspergillus terreus (strain NIH 2624 / FGSC A1156)</name>
    <dbReference type="NCBI Taxonomy" id="341663"/>
    <lineage>
        <taxon>Eukaryota</taxon>
        <taxon>Fungi</taxon>
        <taxon>Dikarya</taxon>
        <taxon>Ascomycota</taxon>
        <taxon>Pezizomycotina</taxon>
        <taxon>Eurotiomycetes</taxon>
        <taxon>Eurotiomycetidae</taxon>
        <taxon>Eurotiales</taxon>
        <taxon>Aspergillaceae</taxon>
        <taxon>Aspergillus</taxon>
        <taxon>Aspergillus subgen. Circumdati</taxon>
    </lineage>
</organism>
<evidence type="ECO:0000313" key="1">
    <source>
        <dbReference type="EMBL" id="EAU37221.1"/>
    </source>
</evidence>
<dbReference type="Proteomes" id="UP000007963">
    <property type="component" value="Unassembled WGS sequence"/>
</dbReference>
<gene>
    <name evidence="1" type="ORF">ATEG_02259</name>
</gene>
<accession>Q0CVM5</accession>
<dbReference type="EMBL" id="CH476596">
    <property type="protein sequence ID" value="EAU37221.1"/>
    <property type="molecule type" value="Genomic_DNA"/>
</dbReference>
<dbReference type="AlphaFoldDB" id="Q0CVM5"/>
<sequence length="241" mass="27392">MAVSTQRGPQNLEEKLPLEQYTHCTRFPAYPDHLTYLDVFYSTMEPINRAVLSQKAGVHIQTHEVVNFTSVVLDPGDTNSVLIFYRDLSTKQLRVSLNKEQKTVKVDGEHISVKSENYNFAISAVAYGSEVHFTLSTAHALFRIRIYYVDDEGHIRELMGKCTDSNRKDVDNWKWSASSGFNGKKYKTLANARISAFCNKSDDTLNVVYVNTEGKFIRAYSRPSTAYVADGNWIQEEVKEA</sequence>
<proteinExistence type="predicted"/>
<reference evidence="2" key="1">
    <citation type="submission" date="2005-09" db="EMBL/GenBank/DDBJ databases">
        <title>Annotation of the Aspergillus terreus NIH2624 genome.</title>
        <authorList>
            <person name="Birren B.W."/>
            <person name="Lander E.S."/>
            <person name="Galagan J.E."/>
            <person name="Nusbaum C."/>
            <person name="Devon K."/>
            <person name="Henn M."/>
            <person name="Ma L.-J."/>
            <person name="Jaffe D.B."/>
            <person name="Butler J."/>
            <person name="Alvarez P."/>
            <person name="Gnerre S."/>
            <person name="Grabherr M."/>
            <person name="Kleber M."/>
            <person name="Mauceli E.W."/>
            <person name="Brockman W."/>
            <person name="Rounsley S."/>
            <person name="Young S.K."/>
            <person name="LaButti K."/>
            <person name="Pushparaj V."/>
            <person name="DeCaprio D."/>
            <person name="Crawford M."/>
            <person name="Koehrsen M."/>
            <person name="Engels R."/>
            <person name="Montgomery P."/>
            <person name="Pearson M."/>
            <person name="Howarth C."/>
            <person name="Larson L."/>
            <person name="Luoma S."/>
            <person name="White J."/>
            <person name="Alvarado L."/>
            <person name="Kodira C.D."/>
            <person name="Zeng Q."/>
            <person name="Oleary S."/>
            <person name="Yandava C."/>
            <person name="Denning D.W."/>
            <person name="Nierman W.C."/>
            <person name="Milne T."/>
            <person name="Madden K."/>
        </authorList>
    </citation>
    <scope>NUCLEOTIDE SEQUENCE [LARGE SCALE GENOMIC DNA]</scope>
    <source>
        <strain evidence="2">NIH 2624 / FGSC A1156</strain>
    </source>
</reference>
<dbReference type="Gene3D" id="2.120.10.70">
    <property type="entry name" value="Fucose-specific lectin"/>
    <property type="match status" value="1"/>
</dbReference>
<dbReference type="RefSeq" id="XP_001211437.1">
    <property type="nucleotide sequence ID" value="XM_001211437.1"/>
</dbReference>
<dbReference type="GeneID" id="4316761"/>
<dbReference type="HOGENOM" id="CLU_1151596_0_0_1"/>
<evidence type="ECO:0008006" key="3">
    <source>
        <dbReference type="Google" id="ProtNLM"/>
    </source>
</evidence>